<gene>
    <name evidence="2" type="ORF">EYF80_023592</name>
</gene>
<proteinExistence type="predicted"/>
<sequence length="139" mass="15192">MPTSPRQRERALSVAPHEVTIGYIQEDTSINTVAREWRAGGDHWLHRCQSARKRDWRDGRLGGNHRGRGPLDAPGERPWSSEESLQGKEGILRLFSLLGGAPGGTSGVSGVSGVRGVSSGGRRQRVWSLCSLLQELVKL</sequence>
<evidence type="ECO:0000313" key="2">
    <source>
        <dbReference type="EMBL" id="TNN66114.1"/>
    </source>
</evidence>
<dbReference type="Proteomes" id="UP000314294">
    <property type="component" value="Unassembled WGS sequence"/>
</dbReference>
<keyword evidence="3" id="KW-1185">Reference proteome</keyword>
<dbReference type="EMBL" id="SRLO01000224">
    <property type="protein sequence ID" value="TNN66114.1"/>
    <property type="molecule type" value="Genomic_DNA"/>
</dbReference>
<organism evidence="2 3">
    <name type="scientific">Liparis tanakae</name>
    <name type="common">Tanaka's snailfish</name>
    <dbReference type="NCBI Taxonomy" id="230148"/>
    <lineage>
        <taxon>Eukaryota</taxon>
        <taxon>Metazoa</taxon>
        <taxon>Chordata</taxon>
        <taxon>Craniata</taxon>
        <taxon>Vertebrata</taxon>
        <taxon>Euteleostomi</taxon>
        <taxon>Actinopterygii</taxon>
        <taxon>Neopterygii</taxon>
        <taxon>Teleostei</taxon>
        <taxon>Neoteleostei</taxon>
        <taxon>Acanthomorphata</taxon>
        <taxon>Eupercaria</taxon>
        <taxon>Perciformes</taxon>
        <taxon>Cottioidei</taxon>
        <taxon>Cottales</taxon>
        <taxon>Liparidae</taxon>
        <taxon>Liparis</taxon>
    </lineage>
</organism>
<accession>A0A4Z2HME6</accession>
<comment type="caution">
    <text evidence="2">The sequence shown here is derived from an EMBL/GenBank/DDBJ whole genome shotgun (WGS) entry which is preliminary data.</text>
</comment>
<feature type="region of interest" description="Disordered" evidence="1">
    <location>
        <begin position="56"/>
        <end position="83"/>
    </location>
</feature>
<dbReference type="AlphaFoldDB" id="A0A4Z2HME6"/>
<evidence type="ECO:0000313" key="3">
    <source>
        <dbReference type="Proteomes" id="UP000314294"/>
    </source>
</evidence>
<protein>
    <submittedName>
        <fullName evidence="2">Uncharacterized protein</fullName>
    </submittedName>
</protein>
<name>A0A4Z2HME6_9TELE</name>
<reference evidence="2 3" key="1">
    <citation type="submission" date="2019-03" db="EMBL/GenBank/DDBJ databases">
        <title>First draft genome of Liparis tanakae, snailfish: a comprehensive survey of snailfish specific genes.</title>
        <authorList>
            <person name="Kim W."/>
            <person name="Song I."/>
            <person name="Jeong J.-H."/>
            <person name="Kim D."/>
            <person name="Kim S."/>
            <person name="Ryu S."/>
            <person name="Song J.Y."/>
            <person name="Lee S.K."/>
        </authorList>
    </citation>
    <scope>NUCLEOTIDE SEQUENCE [LARGE SCALE GENOMIC DNA]</scope>
    <source>
        <tissue evidence="2">Muscle</tissue>
    </source>
</reference>
<evidence type="ECO:0000256" key="1">
    <source>
        <dbReference type="SAM" id="MobiDB-lite"/>
    </source>
</evidence>